<accession>M6CWW0</accession>
<name>M6CWW0_9LEPT</name>
<gene>
    <name evidence="1" type="ORF">LEP1GSC194_0335</name>
</gene>
<evidence type="ECO:0000313" key="2">
    <source>
        <dbReference type="Proteomes" id="UP000011988"/>
    </source>
</evidence>
<reference evidence="1 2" key="1">
    <citation type="submission" date="2013-01" db="EMBL/GenBank/DDBJ databases">
        <authorList>
            <person name="Harkins D.M."/>
            <person name="Durkin A.S."/>
            <person name="Brinkac L.M."/>
            <person name="Haft D.H."/>
            <person name="Selengut J.D."/>
            <person name="Sanka R."/>
            <person name="DePew J."/>
            <person name="Purushe J."/>
            <person name="Galloway R.L."/>
            <person name="Vinetz J.M."/>
            <person name="Sutton G.G."/>
            <person name="Nierman W.C."/>
            <person name="Fouts D.E."/>
        </authorList>
    </citation>
    <scope>NUCLEOTIDE SEQUENCE [LARGE SCALE GENOMIC DNA]</scope>
    <source>
        <strain evidence="1 2">79601</strain>
    </source>
</reference>
<organism evidence="1 2">
    <name type="scientific">Leptospira alstonii serovar Sichuan str. 79601</name>
    <dbReference type="NCBI Taxonomy" id="1218565"/>
    <lineage>
        <taxon>Bacteria</taxon>
        <taxon>Pseudomonadati</taxon>
        <taxon>Spirochaetota</taxon>
        <taxon>Spirochaetia</taxon>
        <taxon>Leptospirales</taxon>
        <taxon>Leptospiraceae</taxon>
        <taxon>Leptospira</taxon>
    </lineage>
</organism>
<proteinExistence type="predicted"/>
<dbReference type="EMBL" id="ANIK01000028">
    <property type="protein sequence ID" value="EMJ96189.1"/>
    <property type="molecule type" value="Genomic_DNA"/>
</dbReference>
<dbReference type="AlphaFoldDB" id="M6CWW0"/>
<evidence type="ECO:0000313" key="1">
    <source>
        <dbReference type="EMBL" id="EMJ96189.1"/>
    </source>
</evidence>
<sequence>MKSNLCLSILGTPFFGEKFSEFFRFGEKRILFEHKNFLILSSRRGRFAELVF</sequence>
<dbReference type="Proteomes" id="UP000011988">
    <property type="component" value="Unassembled WGS sequence"/>
</dbReference>
<protein>
    <submittedName>
        <fullName evidence="1">Uncharacterized protein</fullName>
    </submittedName>
</protein>
<comment type="caution">
    <text evidence="1">The sequence shown here is derived from an EMBL/GenBank/DDBJ whole genome shotgun (WGS) entry which is preliminary data.</text>
</comment>